<keyword evidence="5" id="KW-1185">Reference proteome</keyword>
<sequence length="581" mass="64372">MWAAMGSTGEERIFHRILDGRRICALRARNNKSLYFKRVRAGFGNADIDGACGSGGGFSMDKQISVYLEFVKIGPVLHFGKYGSLVDFGKYGPIVVLDGLGPLSFCKVRPVVVFEGPGLLSILESTDLLSILDGAVPLSVVEELGPSLVLESTGPLSISDGTGSLSILERSLQASILDKIQSGAMFTSQLLVLLIGLRFHNFVSCDYYKNELQPLQSWLSDESTKYDRVQIQNKNVPKITRDLFTGVGPVRKMEIEGCNVTSIAPSAFRSLRYLQKLSLRHNLLETIEKDVFSHLEIEELDLRDNHIQKIDPDAFVAMPKLQELCLKDNKIAVYNRDWFRSLPSLVWLNLENNFIKSLPSGILPKSVGTFPFSVILSHNRIENIDENAFGSGLSFNRLYLDHNSISTIANKTFAGVEIMDLRLNHNVIVCMTPDVRGVKLCDVSGNPWDEECLLNFRKTSYSTAVLAFAMKGEIINCPAHKDIYFLETNTKPENTNLANLFASPAGREMFKYKPRPKLKQKLNPALELTGRMHGGGEPISTGTGVCQTRTKNSASGTRGAESAASKQGARIKLERRFIAEI</sequence>
<protein>
    <submittedName>
        <fullName evidence="4">Uncharacterized protein</fullName>
    </submittedName>
</protein>
<dbReference type="SUPFAM" id="SSF52058">
    <property type="entry name" value="L domain-like"/>
    <property type="match status" value="1"/>
</dbReference>
<keyword evidence="2" id="KW-0677">Repeat</keyword>
<dbReference type="SMART" id="SM00369">
    <property type="entry name" value="LRR_TYP"/>
    <property type="match status" value="6"/>
</dbReference>
<dbReference type="InterPro" id="IPR032675">
    <property type="entry name" value="LRR_dom_sf"/>
</dbReference>
<name>A0A8J6H768_TENMO</name>
<organism evidence="4 5">
    <name type="scientific">Tenebrio molitor</name>
    <name type="common">Yellow mealworm beetle</name>
    <dbReference type="NCBI Taxonomy" id="7067"/>
    <lineage>
        <taxon>Eukaryota</taxon>
        <taxon>Metazoa</taxon>
        <taxon>Ecdysozoa</taxon>
        <taxon>Arthropoda</taxon>
        <taxon>Hexapoda</taxon>
        <taxon>Insecta</taxon>
        <taxon>Pterygota</taxon>
        <taxon>Neoptera</taxon>
        <taxon>Endopterygota</taxon>
        <taxon>Coleoptera</taxon>
        <taxon>Polyphaga</taxon>
        <taxon>Cucujiformia</taxon>
        <taxon>Tenebrionidae</taxon>
        <taxon>Tenebrio</taxon>
    </lineage>
</organism>
<dbReference type="EMBL" id="JABDTM020028217">
    <property type="protein sequence ID" value="KAH0809308.1"/>
    <property type="molecule type" value="Genomic_DNA"/>
</dbReference>
<dbReference type="Gene3D" id="3.80.10.10">
    <property type="entry name" value="Ribonuclease Inhibitor"/>
    <property type="match status" value="2"/>
</dbReference>
<dbReference type="PANTHER" id="PTHR24366:SF96">
    <property type="entry name" value="LEUCINE RICH REPEAT CONTAINING 53"/>
    <property type="match status" value="1"/>
</dbReference>
<reference evidence="4" key="2">
    <citation type="submission" date="2021-08" db="EMBL/GenBank/DDBJ databases">
        <authorList>
            <person name="Eriksson T."/>
        </authorList>
    </citation>
    <scope>NUCLEOTIDE SEQUENCE</scope>
    <source>
        <strain evidence="4">Stoneville</strain>
        <tissue evidence="4">Whole head</tissue>
    </source>
</reference>
<keyword evidence="1" id="KW-0433">Leucine-rich repeat</keyword>
<evidence type="ECO:0000313" key="5">
    <source>
        <dbReference type="Proteomes" id="UP000719412"/>
    </source>
</evidence>
<dbReference type="Pfam" id="PF13855">
    <property type="entry name" value="LRR_8"/>
    <property type="match status" value="2"/>
</dbReference>
<dbReference type="PANTHER" id="PTHR24366">
    <property type="entry name" value="IG(IMMUNOGLOBULIN) AND LRR(LEUCINE RICH REPEAT) DOMAINS"/>
    <property type="match status" value="1"/>
</dbReference>
<feature type="compositionally biased region" description="Polar residues" evidence="3">
    <location>
        <begin position="540"/>
        <end position="556"/>
    </location>
</feature>
<evidence type="ECO:0000256" key="3">
    <source>
        <dbReference type="SAM" id="MobiDB-lite"/>
    </source>
</evidence>
<evidence type="ECO:0000313" key="4">
    <source>
        <dbReference type="EMBL" id="KAH0809308.1"/>
    </source>
</evidence>
<dbReference type="PROSITE" id="PS51450">
    <property type="entry name" value="LRR"/>
    <property type="match status" value="2"/>
</dbReference>
<evidence type="ECO:0000256" key="2">
    <source>
        <dbReference type="ARBA" id="ARBA00022737"/>
    </source>
</evidence>
<dbReference type="InterPro" id="IPR003591">
    <property type="entry name" value="Leu-rich_rpt_typical-subtyp"/>
</dbReference>
<dbReference type="Proteomes" id="UP000719412">
    <property type="component" value="Unassembled WGS sequence"/>
</dbReference>
<dbReference type="AlphaFoldDB" id="A0A8J6H768"/>
<comment type="caution">
    <text evidence="4">The sequence shown here is derived from an EMBL/GenBank/DDBJ whole genome shotgun (WGS) entry which is preliminary data.</text>
</comment>
<proteinExistence type="predicted"/>
<gene>
    <name evidence="4" type="ORF">GEV33_013483</name>
</gene>
<reference evidence="4" key="1">
    <citation type="journal article" date="2020" name="J Insects Food Feed">
        <title>The yellow mealworm (Tenebrio molitor) genome: a resource for the emerging insects as food and feed industry.</title>
        <authorList>
            <person name="Eriksson T."/>
            <person name="Andere A."/>
            <person name="Kelstrup H."/>
            <person name="Emery V."/>
            <person name="Picard C."/>
        </authorList>
    </citation>
    <scope>NUCLEOTIDE SEQUENCE</scope>
    <source>
        <strain evidence="4">Stoneville</strain>
        <tissue evidence="4">Whole head</tissue>
    </source>
</reference>
<dbReference type="InterPro" id="IPR001611">
    <property type="entry name" value="Leu-rich_rpt"/>
</dbReference>
<evidence type="ECO:0000256" key="1">
    <source>
        <dbReference type="ARBA" id="ARBA00022614"/>
    </source>
</evidence>
<accession>A0A8J6H768</accession>
<feature type="region of interest" description="Disordered" evidence="3">
    <location>
        <begin position="529"/>
        <end position="567"/>
    </location>
</feature>